<dbReference type="InterPro" id="IPR013249">
    <property type="entry name" value="RNA_pol_sigma70_r4_t2"/>
</dbReference>
<keyword evidence="3 6" id="KW-0731">Sigma factor</keyword>
<dbReference type="Gene3D" id="1.10.10.10">
    <property type="entry name" value="Winged helix-like DNA-binding domain superfamily/Winged helix DNA-binding domain"/>
    <property type="match status" value="1"/>
</dbReference>
<dbReference type="InterPro" id="IPR039425">
    <property type="entry name" value="RNA_pol_sigma-70-like"/>
</dbReference>
<reference evidence="9 10" key="1">
    <citation type="submission" date="2020-04" db="EMBL/GenBank/DDBJ databases">
        <title>Bacillus sp. UniB3 isolated from commercial digestive syrup.</title>
        <authorList>
            <person name="Thorat V."/>
            <person name="Kirdat K."/>
            <person name="Tiwarekar B."/>
            <person name="Yadav A."/>
        </authorList>
    </citation>
    <scope>NUCLEOTIDE SEQUENCE [LARGE SCALE GENOMIC DNA]</scope>
    <source>
        <strain evidence="9 10">UniB3</strain>
    </source>
</reference>
<comment type="caution">
    <text evidence="9">The sequence shown here is derived from an EMBL/GenBank/DDBJ whole genome shotgun (WGS) entry which is preliminary data.</text>
</comment>
<dbReference type="InterPro" id="IPR014284">
    <property type="entry name" value="RNA_pol_sigma-70_dom"/>
</dbReference>
<dbReference type="InterPro" id="IPR013325">
    <property type="entry name" value="RNA_pol_sigma_r2"/>
</dbReference>
<dbReference type="AlphaFoldDB" id="A0A7Y0PQX7"/>
<accession>A0A7Y0PQX7</accession>
<dbReference type="Pfam" id="PF08281">
    <property type="entry name" value="Sigma70_r4_2"/>
    <property type="match status" value="1"/>
</dbReference>
<gene>
    <name evidence="9" type="ORF">HHU08_23965</name>
</gene>
<evidence type="ECO:0000313" key="10">
    <source>
        <dbReference type="Proteomes" id="UP000588491"/>
    </source>
</evidence>
<evidence type="ECO:0000256" key="1">
    <source>
        <dbReference type="ARBA" id="ARBA00010641"/>
    </source>
</evidence>
<dbReference type="SUPFAM" id="SSF88946">
    <property type="entry name" value="Sigma2 domain of RNA polymerase sigma factors"/>
    <property type="match status" value="1"/>
</dbReference>
<evidence type="ECO:0000256" key="5">
    <source>
        <dbReference type="ARBA" id="ARBA00023163"/>
    </source>
</evidence>
<keyword evidence="10" id="KW-1185">Reference proteome</keyword>
<dbReference type="SUPFAM" id="SSF88659">
    <property type="entry name" value="Sigma3 and sigma4 domains of RNA polymerase sigma factors"/>
    <property type="match status" value="1"/>
</dbReference>
<dbReference type="Gene3D" id="1.10.1740.10">
    <property type="match status" value="1"/>
</dbReference>
<dbReference type="InterPro" id="IPR007627">
    <property type="entry name" value="RNA_pol_sigma70_r2"/>
</dbReference>
<feature type="domain" description="RNA polymerase sigma-70 region 2" evidence="7">
    <location>
        <begin position="11"/>
        <end position="70"/>
    </location>
</feature>
<dbReference type="InterPro" id="IPR000838">
    <property type="entry name" value="RNA_pol_sigma70_ECF_CS"/>
</dbReference>
<comment type="similarity">
    <text evidence="1 6">Belongs to the sigma-70 factor family. ECF subfamily.</text>
</comment>
<dbReference type="GO" id="GO:0006950">
    <property type="term" value="P:response to stress"/>
    <property type="evidence" value="ECO:0007669"/>
    <property type="project" value="UniProtKB-ARBA"/>
</dbReference>
<evidence type="ECO:0000256" key="6">
    <source>
        <dbReference type="RuleBase" id="RU000716"/>
    </source>
</evidence>
<dbReference type="GO" id="GO:0003677">
    <property type="term" value="F:DNA binding"/>
    <property type="evidence" value="ECO:0007669"/>
    <property type="project" value="UniProtKB-KW"/>
</dbReference>
<keyword evidence="5 6" id="KW-0804">Transcription</keyword>
<feature type="domain" description="RNA polymerase sigma factor 70 region 4 type 2" evidence="8">
    <location>
        <begin position="97"/>
        <end position="144"/>
    </location>
</feature>
<dbReference type="Pfam" id="PF04542">
    <property type="entry name" value="Sigma70_r2"/>
    <property type="match status" value="1"/>
</dbReference>
<dbReference type="NCBIfam" id="TIGR02937">
    <property type="entry name" value="sigma70-ECF"/>
    <property type="match status" value="1"/>
</dbReference>
<dbReference type="PANTHER" id="PTHR43133:SF8">
    <property type="entry name" value="RNA POLYMERASE SIGMA FACTOR HI_1459-RELATED"/>
    <property type="match status" value="1"/>
</dbReference>
<keyword evidence="4 6" id="KW-0238">DNA-binding</keyword>
<evidence type="ECO:0000259" key="7">
    <source>
        <dbReference type="Pfam" id="PF04542"/>
    </source>
</evidence>
<evidence type="ECO:0000256" key="3">
    <source>
        <dbReference type="ARBA" id="ARBA00023082"/>
    </source>
</evidence>
<dbReference type="EMBL" id="JABBPK010000001">
    <property type="protein sequence ID" value="NMO79984.1"/>
    <property type="molecule type" value="Genomic_DNA"/>
</dbReference>
<evidence type="ECO:0000259" key="8">
    <source>
        <dbReference type="Pfam" id="PF08281"/>
    </source>
</evidence>
<dbReference type="GO" id="GO:0006352">
    <property type="term" value="P:DNA-templated transcription initiation"/>
    <property type="evidence" value="ECO:0007669"/>
    <property type="project" value="InterPro"/>
</dbReference>
<organism evidence="9 10">
    <name type="scientific">Niallia alba</name>
    <dbReference type="NCBI Taxonomy" id="2729105"/>
    <lineage>
        <taxon>Bacteria</taxon>
        <taxon>Bacillati</taxon>
        <taxon>Bacillota</taxon>
        <taxon>Bacilli</taxon>
        <taxon>Bacillales</taxon>
        <taxon>Bacillaceae</taxon>
        <taxon>Niallia</taxon>
    </lineage>
</organism>
<dbReference type="Proteomes" id="UP000588491">
    <property type="component" value="Unassembled WGS sequence"/>
</dbReference>
<keyword evidence="2 6" id="KW-0805">Transcription regulation</keyword>
<sequence>MVFEDIEVVIKKLYKYCLRLSGSPWTAEDLVQETILKVYKIKKAEPKREFTFSYLCTVAKNQFIDETRKYKESILFNEDLFGEAHDFIDYDGLIEILLTTLPLKQAMLVTLKDVFGYTSKEMASMLRISNESIKTALHRSRKKLKLQNNNMEIPSSNQEIIIALTKAIREVKPMQIFYLYRLLESQSFKVRRSSIHSLFYVIDPDGNILEITSK</sequence>
<proteinExistence type="inferred from homology"/>
<evidence type="ECO:0000256" key="4">
    <source>
        <dbReference type="ARBA" id="ARBA00023125"/>
    </source>
</evidence>
<evidence type="ECO:0000256" key="2">
    <source>
        <dbReference type="ARBA" id="ARBA00023015"/>
    </source>
</evidence>
<dbReference type="RefSeq" id="WP_169189497.1">
    <property type="nucleotide sequence ID" value="NZ_JABBPK010000001.1"/>
</dbReference>
<evidence type="ECO:0000313" key="9">
    <source>
        <dbReference type="EMBL" id="NMO79984.1"/>
    </source>
</evidence>
<protein>
    <recommendedName>
        <fullName evidence="6">RNA polymerase sigma factor</fullName>
    </recommendedName>
</protein>
<dbReference type="PANTHER" id="PTHR43133">
    <property type="entry name" value="RNA POLYMERASE ECF-TYPE SIGMA FACTO"/>
    <property type="match status" value="1"/>
</dbReference>
<dbReference type="PROSITE" id="PS01063">
    <property type="entry name" value="SIGMA70_ECF"/>
    <property type="match status" value="1"/>
</dbReference>
<name>A0A7Y0PQX7_9BACI</name>
<dbReference type="InterPro" id="IPR036388">
    <property type="entry name" value="WH-like_DNA-bd_sf"/>
</dbReference>
<dbReference type="GO" id="GO:0016987">
    <property type="term" value="F:sigma factor activity"/>
    <property type="evidence" value="ECO:0007669"/>
    <property type="project" value="UniProtKB-KW"/>
</dbReference>
<dbReference type="InterPro" id="IPR013324">
    <property type="entry name" value="RNA_pol_sigma_r3/r4-like"/>
</dbReference>